<evidence type="ECO:0000256" key="5">
    <source>
        <dbReference type="ARBA" id="ARBA00022840"/>
    </source>
</evidence>
<dbReference type="InterPro" id="IPR036890">
    <property type="entry name" value="HATPase_C_sf"/>
</dbReference>
<dbReference type="AlphaFoldDB" id="A0A7V5I0B4"/>
<dbReference type="InterPro" id="IPR020568">
    <property type="entry name" value="Ribosomal_Su5_D2-typ_SF"/>
</dbReference>
<dbReference type="SMART" id="SM00433">
    <property type="entry name" value="TOP2c"/>
    <property type="match status" value="1"/>
</dbReference>
<keyword evidence="4 10" id="KW-0547">Nucleotide-binding</keyword>
<dbReference type="InterPro" id="IPR011557">
    <property type="entry name" value="GyrB"/>
</dbReference>
<dbReference type="InterPro" id="IPR013760">
    <property type="entry name" value="Topo_IIA-like_dom_sf"/>
</dbReference>
<dbReference type="GO" id="GO:0005524">
    <property type="term" value="F:ATP binding"/>
    <property type="evidence" value="ECO:0007669"/>
    <property type="project" value="UniProtKB-UniRule"/>
</dbReference>
<evidence type="ECO:0000256" key="6">
    <source>
        <dbReference type="ARBA" id="ARBA00022842"/>
    </source>
</evidence>
<dbReference type="Pfam" id="PF00204">
    <property type="entry name" value="DNA_gyraseB"/>
    <property type="match status" value="1"/>
</dbReference>
<organism evidence="12">
    <name type="scientific">Aerophobetes bacterium</name>
    <dbReference type="NCBI Taxonomy" id="2030807"/>
    <lineage>
        <taxon>Bacteria</taxon>
        <taxon>Candidatus Aerophobota</taxon>
    </lineage>
</organism>
<evidence type="ECO:0000256" key="3">
    <source>
        <dbReference type="ARBA" id="ARBA00022723"/>
    </source>
</evidence>
<dbReference type="FunFam" id="3.30.565.10:FF:000002">
    <property type="entry name" value="DNA gyrase subunit B"/>
    <property type="match status" value="1"/>
</dbReference>
<dbReference type="FunFam" id="3.30.230.10:FF:000005">
    <property type="entry name" value="DNA gyrase subunit B"/>
    <property type="match status" value="1"/>
</dbReference>
<dbReference type="GO" id="GO:0034335">
    <property type="term" value="F:DNA negative supercoiling activity"/>
    <property type="evidence" value="ECO:0007669"/>
    <property type="project" value="UniProtKB-ARBA"/>
</dbReference>
<dbReference type="Proteomes" id="UP000886070">
    <property type="component" value="Unassembled WGS sequence"/>
</dbReference>
<accession>A0A7V5I0B4</accession>
<dbReference type="PANTHER" id="PTHR45866:SF1">
    <property type="entry name" value="DNA GYRASE SUBUNIT B, MITOCHONDRIAL"/>
    <property type="match status" value="1"/>
</dbReference>
<dbReference type="Gene3D" id="3.30.230.10">
    <property type="match status" value="1"/>
</dbReference>
<evidence type="ECO:0000256" key="10">
    <source>
        <dbReference type="HAMAP-Rule" id="MF_01898"/>
    </source>
</evidence>
<evidence type="ECO:0000256" key="4">
    <source>
        <dbReference type="ARBA" id="ARBA00022741"/>
    </source>
</evidence>
<gene>
    <name evidence="10 12" type="primary">gyrB</name>
    <name evidence="12" type="ORF">ENL39_04540</name>
</gene>
<evidence type="ECO:0000256" key="7">
    <source>
        <dbReference type="ARBA" id="ARBA00023029"/>
    </source>
</evidence>
<evidence type="ECO:0000256" key="8">
    <source>
        <dbReference type="ARBA" id="ARBA00023125"/>
    </source>
</evidence>
<evidence type="ECO:0000256" key="9">
    <source>
        <dbReference type="ARBA" id="ARBA00023235"/>
    </source>
</evidence>
<dbReference type="InterPro" id="IPR000565">
    <property type="entry name" value="Topo_IIA_B"/>
</dbReference>
<keyword evidence="3 10" id="KW-0479">Metal-binding</keyword>
<feature type="binding site" evidence="10">
    <location>
        <position position="496"/>
    </location>
    <ligand>
        <name>Mg(2+)</name>
        <dbReference type="ChEBI" id="CHEBI:18420"/>
        <label>2</label>
    </ligand>
</feature>
<feature type="binding site" evidence="10">
    <location>
        <position position="421"/>
    </location>
    <ligand>
        <name>Mg(2+)</name>
        <dbReference type="ChEBI" id="CHEBI:18420"/>
        <label>1</label>
        <note>catalytic</note>
    </ligand>
</feature>
<keyword evidence="8" id="KW-0238">DNA-binding</keyword>
<dbReference type="NCBIfam" id="NF011501">
    <property type="entry name" value="PRK14939.1"/>
    <property type="match status" value="1"/>
</dbReference>
<dbReference type="InterPro" id="IPR013759">
    <property type="entry name" value="Topo_IIA_B_C"/>
</dbReference>
<dbReference type="HAMAP" id="MF_01898">
    <property type="entry name" value="GyrB"/>
    <property type="match status" value="1"/>
</dbReference>
<comment type="function">
    <text evidence="10">A type II topoisomerase that negatively supercoils closed circular double-stranded (ds) DNA in an ATP-dependent manner to modulate DNA topology and maintain chromosomes in an underwound state. Negative supercoiling favors strand separation, and DNA replication, transcription, recombination and repair, all of which involve strand separation. Also able to catalyze the interconversion of other topological isomers of dsDNA rings, including catenanes and knotted rings. Type II topoisomerases break and join 2 DNA strands simultaneously in an ATP-dependent manner.</text>
</comment>
<dbReference type="Pfam" id="PF01751">
    <property type="entry name" value="Toprim"/>
    <property type="match status" value="1"/>
</dbReference>
<dbReference type="CDD" id="cd03366">
    <property type="entry name" value="TOPRIM_TopoIIA_GyrB"/>
    <property type="match status" value="1"/>
</dbReference>
<evidence type="ECO:0000259" key="11">
    <source>
        <dbReference type="PROSITE" id="PS50880"/>
    </source>
</evidence>
<feature type="domain" description="Toprim" evidence="11">
    <location>
        <begin position="415"/>
        <end position="529"/>
    </location>
</feature>
<comment type="cofactor">
    <cofactor evidence="10">
        <name>Mg(2+)</name>
        <dbReference type="ChEBI" id="CHEBI:18420"/>
    </cofactor>
    <cofactor evidence="10">
        <name>Mn(2+)</name>
        <dbReference type="ChEBI" id="CHEBI:29035"/>
    </cofactor>
    <cofactor evidence="10">
        <name>Ca(2+)</name>
        <dbReference type="ChEBI" id="CHEBI:29108"/>
    </cofactor>
    <text evidence="10">Binds two Mg(2+) per subunit. The magnesium ions form salt bridges with both the protein and the DNA. Can also accept other divalent metal cations, such as Mn(2+) or Ca(2+).</text>
</comment>
<dbReference type="CDD" id="cd16928">
    <property type="entry name" value="HATPase_GyrB-like"/>
    <property type="match status" value="1"/>
</dbReference>
<feature type="site" description="Interaction with DNA" evidence="10">
    <location>
        <position position="446"/>
    </location>
</feature>
<dbReference type="EC" id="5.6.2.2" evidence="10"/>
<dbReference type="GO" id="GO:0005694">
    <property type="term" value="C:chromosome"/>
    <property type="evidence" value="ECO:0007669"/>
    <property type="project" value="InterPro"/>
</dbReference>
<evidence type="ECO:0000313" key="12">
    <source>
        <dbReference type="EMBL" id="HHF98736.1"/>
    </source>
</evidence>
<dbReference type="GO" id="GO:0005737">
    <property type="term" value="C:cytoplasm"/>
    <property type="evidence" value="ECO:0007669"/>
    <property type="project" value="UniProtKB-SubCell"/>
</dbReference>
<comment type="miscellaneous">
    <text evidence="10">Few gyrases are as efficient as E.coli at forming negative supercoils. Not all organisms have 2 type II topoisomerases; in organisms with a single type II topoisomerase this enzyme also has to decatenate newly replicated chromosomes.</text>
</comment>
<dbReference type="InterPro" id="IPR034160">
    <property type="entry name" value="TOPRIM_GyrB"/>
</dbReference>
<dbReference type="Pfam" id="PF00986">
    <property type="entry name" value="DNA_gyraseB_C"/>
    <property type="match status" value="1"/>
</dbReference>
<dbReference type="FunFam" id="3.40.50.670:FF:000002">
    <property type="entry name" value="DNA gyrase subunit B"/>
    <property type="match status" value="1"/>
</dbReference>
<keyword evidence="10" id="KW-0963">Cytoplasm</keyword>
<dbReference type="NCBIfam" id="NF004189">
    <property type="entry name" value="PRK05644.1"/>
    <property type="match status" value="1"/>
</dbReference>
<dbReference type="PANTHER" id="PTHR45866">
    <property type="entry name" value="DNA GYRASE/TOPOISOMERASE SUBUNIT B"/>
    <property type="match status" value="1"/>
</dbReference>
<comment type="subcellular location">
    <subcellularLocation>
        <location evidence="10">Cytoplasm</location>
    </subcellularLocation>
</comment>
<dbReference type="Gene3D" id="3.40.50.670">
    <property type="match status" value="1"/>
</dbReference>
<comment type="similarity">
    <text evidence="2 10">Belongs to the type II topoisomerase GyrB family.</text>
</comment>
<dbReference type="SMART" id="SM00387">
    <property type="entry name" value="HATPase_c"/>
    <property type="match status" value="1"/>
</dbReference>
<feature type="site" description="Interaction with DNA" evidence="10">
    <location>
        <position position="449"/>
    </location>
</feature>
<dbReference type="InterPro" id="IPR003594">
    <property type="entry name" value="HATPase_dom"/>
</dbReference>
<dbReference type="PRINTS" id="PR00418">
    <property type="entry name" value="TPI2FAMILY"/>
</dbReference>
<name>A0A7V5I0B4_UNCAE</name>
<dbReference type="Gene3D" id="3.30.565.10">
    <property type="entry name" value="Histidine kinase-like ATPase, C-terminal domain"/>
    <property type="match status" value="1"/>
</dbReference>
<protein>
    <recommendedName>
        <fullName evidence="10">DNA gyrase subunit B</fullName>
        <ecNumber evidence="10">5.6.2.2</ecNumber>
    </recommendedName>
</protein>
<dbReference type="InterPro" id="IPR013506">
    <property type="entry name" value="Topo_IIA_bsu_dom2"/>
</dbReference>
<dbReference type="InterPro" id="IPR006171">
    <property type="entry name" value="TOPRIM_dom"/>
</dbReference>
<keyword evidence="9 10" id="KW-0413">Isomerase</keyword>
<dbReference type="EMBL" id="DRTT01000128">
    <property type="protein sequence ID" value="HHF98736.1"/>
    <property type="molecule type" value="Genomic_DNA"/>
</dbReference>
<dbReference type="PRINTS" id="PR01159">
    <property type="entry name" value="DNAGYRASEB"/>
</dbReference>
<comment type="subunit">
    <text evidence="10">Heterotetramer, composed of two GyrA and two GyrB chains. In the heterotetramer, GyrA contains the active site tyrosine that forms a transient covalent intermediate with DNA, while GyrB binds cofactors and catalyzes ATP hydrolysis.</text>
</comment>
<dbReference type="NCBIfam" id="TIGR01059">
    <property type="entry name" value="gyrB"/>
    <property type="match status" value="1"/>
</dbReference>
<proteinExistence type="inferred from homology"/>
<dbReference type="GO" id="GO:0006261">
    <property type="term" value="P:DNA-templated DNA replication"/>
    <property type="evidence" value="ECO:0007669"/>
    <property type="project" value="UniProtKB-UniRule"/>
</dbReference>
<dbReference type="InterPro" id="IPR001241">
    <property type="entry name" value="Topo_IIA"/>
</dbReference>
<dbReference type="SUPFAM" id="SSF55874">
    <property type="entry name" value="ATPase domain of HSP90 chaperone/DNA topoisomerase II/histidine kinase"/>
    <property type="match status" value="1"/>
</dbReference>
<reference evidence="12" key="1">
    <citation type="journal article" date="2020" name="mSystems">
        <title>Genome- and Community-Level Interaction Insights into Carbon Utilization and Element Cycling Functions of Hydrothermarchaeota in Hydrothermal Sediment.</title>
        <authorList>
            <person name="Zhou Z."/>
            <person name="Liu Y."/>
            <person name="Xu W."/>
            <person name="Pan J."/>
            <person name="Luo Z.H."/>
            <person name="Li M."/>
        </authorList>
    </citation>
    <scope>NUCLEOTIDE SEQUENCE [LARGE SCALE GENOMIC DNA]</scope>
    <source>
        <strain evidence="12">HyVt-92</strain>
    </source>
</reference>
<dbReference type="GO" id="GO:0003677">
    <property type="term" value="F:DNA binding"/>
    <property type="evidence" value="ECO:0007669"/>
    <property type="project" value="UniProtKB-KW"/>
</dbReference>
<dbReference type="GO" id="GO:0006265">
    <property type="term" value="P:DNA topological change"/>
    <property type="evidence" value="ECO:0007669"/>
    <property type="project" value="UniProtKB-UniRule"/>
</dbReference>
<feature type="binding site" evidence="10">
    <location>
        <position position="494"/>
    </location>
    <ligand>
        <name>Mg(2+)</name>
        <dbReference type="ChEBI" id="CHEBI:18420"/>
        <label>2</label>
    </ligand>
</feature>
<evidence type="ECO:0000256" key="1">
    <source>
        <dbReference type="ARBA" id="ARBA00000185"/>
    </source>
</evidence>
<comment type="caution">
    <text evidence="12">The sequence shown here is derived from an EMBL/GenBank/DDBJ whole genome shotgun (WGS) entry which is preliminary data.</text>
</comment>
<dbReference type="Pfam" id="PF02518">
    <property type="entry name" value="HATPase_c"/>
    <property type="match status" value="1"/>
</dbReference>
<sequence length="630" mass="71492">MPSEYRAEQIKVLKDLEAVRRRPGMYIGSTGPRGLHHLVNEVVDNSIDEVLAGYCKNIRVIIHPGNRITVIDDGRGIPVDEHPIYKKSALELVMTTLHAGGKFDDKIYRVAGGLHGVGVSVVNALSSFLEAKVYRNGKIWRQTYSRGKPTSPVEVVGEVEKEKTGTEITFAPDPEIFESTEFDYERICRRLRELAFLNKGVSIEIEDKRTGKKDRFKYEGGIIEFVKYLNQTREVFFPEPIYIEGEKDRIYVEVAIQYNQSFIQDIFAFVNDINTEEGGTHLSGFKAALTRAINDYARKIENKELNISGEDTREGLTAIINIKMPNPQFEGQTKTRLGNSEVRGIVDSIVYEGLSQHFEENPSIAKLILQKCISASRARIAAQRARELTRKRESLGGGALPGKLAACSENNPEKNELYIVEGESAGGSAKQGRDRRFQAILPIKGKIINVEKSHPVKVLNNEEVKSIIAAIGTGIKEEFDISKLRYNKIILMSDADVDGAHIRTLLLTFFYRYMQELIRRGHIYIAQPPLYKVTNKNKEYFLYSDEEFNKLREELKGEKIEVQRYKGLGEMNPDQLWQATMNPETRTLYKVSIEDAVEADELFSMLMGEEVEPRRKFIEEHAAEVSELDV</sequence>
<keyword evidence="7 10" id="KW-0799">Topoisomerase</keyword>
<dbReference type="CDD" id="cd00822">
    <property type="entry name" value="TopoII_Trans_DNA_gyrase"/>
    <property type="match status" value="1"/>
</dbReference>
<keyword evidence="5 10" id="KW-0067">ATP-binding</keyword>
<keyword evidence="6 10" id="KW-0460">Magnesium</keyword>
<feature type="binding site" evidence="10">
    <location>
        <position position="494"/>
    </location>
    <ligand>
        <name>Mg(2+)</name>
        <dbReference type="ChEBI" id="CHEBI:18420"/>
        <label>1</label>
        <note>catalytic</note>
    </ligand>
</feature>
<dbReference type="InterPro" id="IPR014721">
    <property type="entry name" value="Ribsml_uS5_D2-typ_fold_subgr"/>
</dbReference>
<dbReference type="SUPFAM" id="SSF54211">
    <property type="entry name" value="Ribosomal protein S5 domain 2-like"/>
    <property type="match status" value="1"/>
</dbReference>
<evidence type="ECO:0000256" key="2">
    <source>
        <dbReference type="ARBA" id="ARBA00010708"/>
    </source>
</evidence>
<dbReference type="InterPro" id="IPR002288">
    <property type="entry name" value="DNA_gyrase_B_C"/>
</dbReference>
<comment type="catalytic activity">
    <reaction evidence="1 10">
        <text>ATP-dependent breakage, passage and rejoining of double-stranded DNA.</text>
        <dbReference type="EC" id="5.6.2.2"/>
    </reaction>
</comment>
<dbReference type="PROSITE" id="PS50880">
    <property type="entry name" value="TOPRIM"/>
    <property type="match status" value="1"/>
</dbReference>
<dbReference type="SUPFAM" id="SSF56719">
    <property type="entry name" value="Type II DNA topoisomerase"/>
    <property type="match status" value="1"/>
</dbReference>
<dbReference type="GO" id="GO:0046872">
    <property type="term" value="F:metal ion binding"/>
    <property type="evidence" value="ECO:0007669"/>
    <property type="project" value="UniProtKB-KW"/>
</dbReference>